<dbReference type="RefSeq" id="WP_177205430.1">
    <property type="nucleotide sequence ID" value="NZ_FOQT01000002.1"/>
</dbReference>
<evidence type="ECO:0000313" key="1">
    <source>
        <dbReference type="EMBL" id="SFI05969.1"/>
    </source>
</evidence>
<protein>
    <submittedName>
        <fullName evidence="1">Uncharacterized protein</fullName>
    </submittedName>
</protein>
<name>A0A1I3F3Z2_9FLAO</name>
<organism evidence="1 2">
    <name type="scientific">Halpernia frigidisoli</name>
    <dbReference type="NCBI Taxonomy" id="1125876"/>
    <lineage>
        <taxon>Bacteria</taxon>
        <taxon>Pseudomonadati</taxon>
        <taxon>Bacteroidota</taxon>
        <taxon>Flavobacteriia</taxon>
        <taxon>Flavobacteriales</taxon>
        <taxon>Weeksellaceae</taxon>
        <taxon>Chryseobacterium group</taxon>
        <taxon>Halpernia</taxon>
    </lineage>
</organism>
<keyword evidence="2" id="KW-1185">Reference proteome</keyword>
<dbReference type="STRING" id="1125876.SAMN05443292_1144"/>
<dbReference type="Proteomes" id="UP000198931">
    <property type="component" value="Unassembled WGS sequence"/>
</dbReference>
<accession>A0A1I3F3Z2</accession>
<dbReference type="AlphaFoldDB" id="A0A1I3F3Z2"/>
<dbReference type="SUPFAM" id="SSF160631">
    <property type="entry name" value="SMI1/KNR4-like"/>
    <property type="match status" value="1"/>
</dbReference>
<dbReference type="EMBL" id="FOQT01000002">
    <property type="protein sequence ID" value="SFI05969.1"/>
    <property type="molecule type" value="Genomic_DNA"/>
</dbReference>
<reference evidence="1 2" key="1">
    <citation type="submission" date="2016-10" db="EMBL/GenBank/DDBJ databases">
        <authorList>
            <person name="de Groot N.N."/>
        </authorList>
    </citation>
    <scope>NUCLEOTIDE SEQUENCE [LARGE SCALE GENOMIC DNA]</scope>
    <source>
        <strain evidence="1 2">DSM 26000</strain>
    </source>
</reference>
<gene>
    <name evidence="1" type="ORF">SAMN05443292_1144</name>
</gene>
<proteinExistence type="predicted"/>
<dbReference type="InterPro" id="IPR037883">
    <property type="entry name" value="Knr4/Smi1-like_sf"/>
</dbReference>
<sequence length="186" mass="22226">MPKDYKEFLLISNRFSASNDIEPTFENLERIDYLKNIYPEIIENYQIEKLRECLIIAGFDDEQQFFLIPPTNEKDWRYWKFANWQAGEYEFQNLESYFLNVIEFNKEQIENKKNPDLKIIAQEENIQIKEYVAPLILVDGKKVNVQDFSQMNQQNFIESKYLYTEEAILKYGDIGKNGVVEVSTFK</sequence>
<evidence type="ECO:0000313" key="2">
    <source>
        <dbReference type="Proteomes" id="UP000198931"/>
    </source>
</evidence>